<protein>
    <submittedName>
        <fullName evidence="1">Uncharacterized protein</fullName>
    </submittedName>
</protein>
<dbReference type="EMBL" id="LR796670">
    <property type="protein sequence ID" value="CAB4159477.1"/>
    <property type="molecule type" value="Genomic_DNA"/>
</dbReference>
<sequence length="321" mass="36804">MNILSYKDFLNERKNNSIFSSLKNYSFLKNPNSTWGKIDYSGIHEGLGIEGDQITVDFNQDRPNDVVLLNPPKNLKEIRKANVPVYRGYALEKVDERKEFMKKIKSQDAISQQDLETLISLTFPKSLVDRRVQLIFTTGSSDPLALNLAETIKSMYYPNAKIVDVLKRYYGTDVNDIVDWDAYDRADPRTKKMIDSYLNQQRVGFQGYIKKSSGLQSGARRILKPGHMIDEFILDNINQAEEEWTNKYMKDRSINPSVAFKLRPAYLFVDDIIIEGSTLRGIFNQMMQAVMSGNLDASARRMANDSIFGYCLFSYKEAATD</sequence>
<name>A0A6J5NKV5_9CAUD</name>
<proteinExistence type="predicted"/>
<reference evidence="1" key="1">
    <citation type="submission" date="2020-04" db="EMBL/GenBank/DDBJ databases">
        <authorList>
            <person name="Chiriac C."/>
            <person name="Salcher M."/>
            <person name="Ghai R."/>
            <person name="Kavagutti S V."/>
        </authorList>
    </citation>
    <scope>NUCLEOTIDE SEQUENCE</scope>
</reference>
<organism evidence="1">
    <name type="scientific">uncultured Caudovirales phage</name>
    <dbReference type="NCBI Taxonomy" id="2100421"/>
    <lineage>
        <taxon>Viruses</taxon>
        <taxon>Duplodnaviria</taxon>
        <taxon>Heunggongvirae</taxon>
        <taxon>Uroviricota</taxon>
        <taxon>Caudoviricetes</taxon>
        <taxon>Peduoviridae</taxon>
        <taxon>Maltschvirus</taxon>
        <taxon>Maltschvirus maltsch</taxon>
    </lineage>
</organism>
<evidence type="ECO:0000313" key="1">
    <source>
        <dbReference type="EMBL" id="CAB4159477.1"/>
    </source>
</evidence>
<gene>
    <name evidence="1" type="ORF">UFOVP699_213</name>
</gene>
<accession>A0A6J5NKV5</accession>